<reference evidence="3" key="3">
    <citation type="submission" date="2024-09" db="EMBL/GenBank/DDBJ databases">
        <authorList>
            <person name="Sun Q."/>
            <person name="Mori K."/>
        </authorList>
    </citation>
    <scope>NUCLEOTIDE SEQUENCE</scope>
    <source>
        <strain evidence="3">CECT 9128</strain>
    </source>
</reference>
<comment type="caution">
    <text evidence="3">The sequence shown here is derived from an EMBL/GenBank/DDBJ whole genome shotgun (WGS) entry which is preliminary data.</text>
</comment>
<dbReference type="InterPro" id="IPR040756">
    <property type="entry name" value="Peptidase_M61_N"/>
</dbReference>
<reference evidence="3" key="1">
    <citation type="journal article" date="2014" name="Int. J. Syst. Evol. Microbiol.">
        <title>Complete genome of a new Firmicutes species belonging to the dominant human colonic microbiota ('Ruminococcus bicirculans') reveals two chromosomes and a selective capacity to utilize plant glucans.</title>
        <authorList>
            <consortium name="NISC Comparative Sequencing Program"/>
            <person name="Wegmann U."/>
            <person name="Louis P."/>
            <person name="Goesmann A."/>
            <person name="Henrissat B."/>
            <person name="Duncan S.H."/>
            <person name="Flint H.J."/>
        </authorList>
    </citation>
    <scope>NUCLEOTIDE SEQUENCE</scope>
    <source>
        <strain evidence="3">CECT 9128</strain>
    </source>
</reference>
<gene>
    <name evidence="3" type="ORF">ACFOS1_11935</name>
    <name evidence="4" type="ORF">ACFOS1_15030</name>
</gene>
<dbReference type="Proteomes" id="UP001595793">
    <property type="component" value="Unassembled WGS sequence"/>
</dbReference>
<reference evidence="5" key="2">
    <citation type="journal article" date="2019" name="Int. J. Syst. Evol. Microbiol.">
        <title>The Global Catalogue of Microorganisms (GCM) 10K type strain sequencing project: providing services to taxonomists for standard genome sequencing and annotation.</title>
        <authorList>
            <consortium name="The Broad Institute Genomics Platform"/>
            <consortium name="The Broad Institute Genome Sequencing Center for Infectious Disease"/>
            <person name="Wu L."/>
            <person name="Ma J."/>
        </authorList>
    </citation>
    <scope>NUCLEOTIDE SEQUENCE [LARGE SCALE GENOMIC DNA]</scope>
    <source>
        <strain evidence="5">CECT 9128</strain>
    </source>
</reference>
<dbReference type="Gene3D" id="1.10.390.10">
    <property type="entry name" value="Neutral Protease Domain 2"/>
    <property type="match status" value="1"/>
</dbReference>
<protein>
    <submittedName>
        <fullName evidence="3">Peptidase M61</fullName>
    </submittedName>
</protein>
<dbReference type="SUPFAM" id="SSF50156">
    <property type="entry name" value="PDZ domain-like"/>
    <property type="match status" value="1"/>
</dbReference>
<dbReference type="EMBL" id="JBHSAS010000011">
    <property type="protein sequence ID" value="MFC4028731.1"/>
    <property type="molecule type" value="Genomic_DNA"/>
</dbReference>
<organism evidence="3 5">
    <name type="scientific">Zunongwangia endophytica</name>
    <dbReference type="NCBI Taxonomy" id="1808945"/>
    <lineage>
        <taxon>Bacteria</taxon>
        <taxon>Pseudomonadati</taxon>
        <taxon>Bacteroidota</taxon>
        <taxon>Flavobacteriia</taxon>
        <taxon>Flavobacteriales</taxon>
        <taxon>Flavobacteriaceae</taxon>
        <taxon>Zunongwangia</taxon>
    </lineage>
</organism>
<dbReference type="EMBL" id="JBHSAS010000006">
    <property type="protein sequence ID" value="MFC4028120.1"/>
    <property type="molecule type" value="Genomic_DNA"/>
</dbReference>
<dbReference type="InterPro" id="IPR027268">
    <property type="entry name" value="Peptidase_M4/M1_CTD_sf"/>
</dbReference>
<evidence type="ECO:0000259" key="2">
    <source>
        <dbReference type="Pfam" id="PF17899"/>
    </source>
</evidence>
<dbReference type="Gene3D" id="2.60.40.3650">
    <property type="match status" value="1"/>
</dbReference>
<name>A0ABV8HBG5_9FLAO</name>
<evidence type="ECO:0000259" key="1">
    <source>
        <dbReference type="Pfam" id="PF05299"/>
    </source>
</evidence>
<dbReference type="RefSeq" id="WP_290231239.1">
    <property type="nucleotide sequence ID" value="NZ_JAUFPZ010000002.1"/>
</dbReference>
<sequence>MKKILYTAALLASLYSCKTTQNLGSKDQPVIAKLDLVNVGEDKVKVVVDPAKITTGEISFFIPKTVPGTYSTDNYGKFVENFKAYDYDGNELQFSHDDDNTWIISDAKSLDKVSYEVNDSYDVEGEEGVFSPSGTNIDASNNFMLNLHGFIGYFNTLQEEPYRIEIMRPDGLIAGTSLTAQTQNEDADDNFSTDIFNVGRYFEVTDHPIMYAKPDTTSFDVEGMKVLLDVYSPSGKFSAQDIKPGIQKMISAQKQFLGDINDTKKYAILLYLSNLEAPDARGFGALEHHTSTVVVLPETMTNEQLDESMKDVVSHEFFHIVTPLSVHSNEIHYFDYNDPKMSQHLWMYEGVTEYFANLFQVNQGLINNQDFYDRMADKIKSSMNFDDTVPFTVMSENILSEEYEDSYYNVYQKGALIGMALDIRLRELSNGEMGILDLMKKLSEKYGKDKPFNDEDLIGDIVELTYPEIQNFFDSYITGETPIPYEEFFAKVGLEEQSKMVNTGYFLHGKVPYIDGEPTSQELFFREGIKLNSFLEELGVKGGDVIKKIDGTEYTIQNVYALINSSRSWEEGKEVEFVVERDGEEMTLTATTSQPQTEETSITEIDLPAGSPKVELRKAWLKN</sequence>
<evidence type="ECO:0000313" key="4">
    <source>
        <dbReference type="EMBL" id="MFC4028731.1"/>
    </source>
</evidence>
<dbReference type="Pfam" id="PF17899">
    <property type="entry name" value="Peptidase_M61_N"/>
    <property type="match status" value="1"/>
</dbReference>
<dbReference type="Pfam" id="PF05299">
    <property type="entry name" value="Peptidase_M61"/>
    <property type="match status" value="1"/>
</dbReference>
<dbReference type="InterPro" id="IPR036034">
    <property type="entry name" value="PDZ_sf"/>
</dbReference>
<proteinExistence type="predicted"/>
<evidence type="ECO:0000313" key="3">
    <source>
        <dbReference type="EMBL" id="MFC4028120.1"/>
    </source>
</evidence>
<evidence type="ECO:0000313" key="5">
    <source>
        <dbReference type="Proteomes" id="UP001595793"/>
    </source>
</evidence>
<feature type="domain" description="Peptidase M61 catalytic" evidence="1">
    <location>
        <begin position="311"/>
        <end position="417"/>
    </location>
</feature>
<dbReference type="SUPFAM" id="SSF55486">
    <property type="entry name" value="Metalloproteases ('zincins'), catalytic domain"/>
    <property type="match status" value="1"/>
</dbReference>
<accession>A0ABV8HBG5</accession>
<feature type="domain" description="Peptidase M61 N-terminal" evidence="2">
    <location>
        <begin position="33"/>
        <end position="213"/>
    </location>
</feature>
<dbReference type="Gene3D" id="2.30.42.10">
    <property type="match status" value="1"/>
</dbReference>
<keyword evidence="5" id="KW-1185">Reference proteome</keyword>
<dbReference type="PROSITE" id="PS51257">
    <property type="entry name" value="PROKAR_LIPOPROTEIN"/>
    <property type="match status" value="1"/>
</dbReference>
<dbReference type="InterPro" id="IPR007963">
    <property type="entry name" value="Peptidase_M61_catalytic"/>
</dbReference>